<name>A0A2D4M769_9SAUR</name>
<dbReference type="AlphaFoldDB" id="A0A2D4M769"/>
<sequence>MLESIQNQLSSFCPRLLCLGELRSAHAIPFFLCHHTSNIFHIPSLQHFHTAQICTLASSTTRWEVPTPITAISSQSWREALQEPKRASYTTTGVKRTRNTTPKLFQAFVRQ</sequence>
<accession>A0A2D4M769</accession>
<reference evidence="1" key="1">
    <citation type="submission" date="2017-07" db="EMBL/GenBank/DDBJ databases">
        <authorList>
            <person name="Mikheyev A."/>
            <person name="Grau M."/>
        </authorList>
    </citation>
    <scope>NUCLEOTIDE SEQUENCE</scope>
    <source>
        <tissue evidence="1">Venom_gland</tissue>
    </source>
</reference>
<evidence type="ECO:0000313" key="1">
    <source>
        <dbReference type="EMBL" id="LAB29172.1"/>
    </source>
</evidence>
<dbReference type="EMBL" id="IACM01081609">
    <property type="protein sequence ID" value="LAB29172.1"/>
    <property type="molecule type" value="Transcribed_RNA"/>
</dbReference>
<proteinExistence type="predicted"/>
<reference evidence="1" key="2">
    <citation type="submission" date="2017-11" db="EMBL/GenBank/DDBJ databases">
        <title>Coralsnake Venomics: Analyses of Venom Gland Transcriptomes and Proteomes of Six Brazilian Taxa.</title>
        <authorList>
            <person name="Aird S.D."/>
            <person name="Jorge da Silva N."/>
            <person name="Qiu L."/>
            <person name="Villar-Briones A."/>
            <person name="Aparecida-Saddi V."/>
            <person name="Campos-Telles M.P."/>
            <person name="Grau M."/>
            <person name="Mikheyev A.S."/>
        </authorList>
    </citation>
    <scope>NUCLEOTIDE SEQUENCE</scope>
    <source>
        <tissue evidence="1">Venom_gland</tissue>
    </source>
</reference>
<organism evidence="1">
    <name type="scientific">Micrurus spixii</name>
    <name type="common">Amazon coral snake</name>
    <dbReference type="NCBI Taxonomy" id="129469"/>
    <lineage>
        <taxon>Eukaryota</taxon>
        <taxon>Metazoa</taxon>
        <taxon>Chordata</taxon>
        <taxon>Craniata</taxon>
        <taxon>Vertebrata</taxon>
        <taxon>Euteleostomi</taxon>
        <taxon>Lepidosauria</taxon>
        <taxon>Squamata</taxon>
        <taxon>Bifurcata</taxon>
        <taxon>Unidentata</taxon>
        <taxon>Episquamata</taxon>
        <taxon>Toxicofera</taxon>
        <taxon>Serpentes</taxon>
        <taxon>Colubroidea</taxon>
        <taxon>Elapidae</taxon>
        <taxon>Elapinae</taxon>
        <taxon>Micrurus</taxon>
    </lineage>
</organism>
<protein>
    <submittedName>
        <fullName evidence="1">Uncharacterized protein</fullName>
    </submittedName>
</protein>